<feature type="non-terminal residue" evidence="1">
    <location>
        <position position="224"/>
    </location>
</feature>
<dbReference type="AlphaFoldDB" id="A0A6G0TRM7"/>
<accession>A0A6G0TRM7</accession>
<keyword evidence="2" id="KW-1185">Reference proteome</keyword>
<comment type="caution">
    <text evidence="1">The sequence shown here is derived from an EMBL/GenBank/DDBJ whole genome shotgun (WGS) entry which is preliminary data.</text>
</comment>
<reference evidence="1 2" key="1">
    <citation type="submission" date="2019-08" db="EMBL/GenBank/DDBJ databases">
        <title>The genome of the soybean aphid Biotype 1, its phylome, world population structure and adaptation to the North American continent.</title>
        <authorList>
            <person name="Giordano R."/>
            <person name="Donthu R.K."/>
            <person name="Hernandez A.G."/>
            <person name="Wright C.L."/>
            <person name="Zimin A.V."/>
        </authorList>
    </citation>
    <scope>NUCLEOTIDE SEQUENCE [LARGE SCALE GENOMIC DNA]</scope>
    <source>
        <tissue evidence="1">Whole aphids</tissue>
    </source>
</reference>
<protein>
    <submittedName>
        <fullName evidence="1">Uncharacterized protein</fullName>
    </submittedName>
</protein>
<dbReference type="EMBL" id="VYZN01000018">
    <property type="protein sequence ID" value="KAE9537553.1"/>
    <property type="molecule type" value="Genomic_DNA"/>
</dbReference>
<name>A0A6G0TRM7_APHGL</name>
<evidence type="ECO:0000313" key="2">
    <source>
        <dbReference type="Proteomes" id="UP000475862"/>
    </source>
</evidence>
<dbReference type="OrthoDB" id="6615794at2759"/>
<gene>
    <name evidence="1" type="ORF">AGLY_006576</name>
</gene>
<dbReference type="Proteomes" id="UP000475862">
    <property type="component" value="Unassembled WGS sequence"/>
</dbReference>
<organism evidence="1 2">
    <name type="scientific">Aphis glycines</name>
    <name type="common">Soybean aphid</name>
    <dbReference type="NCBI Taxonomy" id="307491"/>
    <lineage>
        <taxon>Eukaryota</taxon>
        <taxon>Metazoa</taxon>
        <taxon>Ecdysozoa</taxon>
        <taxon>Arthropoda</taxon>
        <taxon>Hexapoda</taxon>
        <taxon>Insecta</taxon>
        <taxon>Pterygota</taxon>
        <taxon>Neoptera</taxon>
        <taxon>Paraneoptera</taxon>
        <taxon>Hemiptera</taxon>
        <taxon>Sternorrhyncha</taxon>
        <taxon>Aphidomorpha</taxon>
        <taxon>Aphidoidea</taxon>
        <taxon>Aphididae</taxon>
        <taxon>Aphidini</taxon>
        <taxon>Aphis</taxon>
        <taxon>Aphis</taxon>
    </lineage>
</organism>
<evidence type="ECO:0000313" key="1">
    <source>
        <dbReference type="EMBL" id="KAE9537553.1"/>
    </source>
</evidence>
<proteinExistence type="predicted"/>
<sequence length="224" mass="26294">MFYVMVDLVFLKKRMNSFIYNLYQYFFGKIQPRNPEDQSIDSSTNMTEEWNSMSTSTIKSKSSIEMNPSPDDIDTFSSFPENIQSQLNSIVIKIQDIENKLLKDYKNDIEDKSKDTNPITYQIPHCTELYQCLQNTVKELEDQKYMFDTQLKGLSLNLNNNNIRLVSVENDVKNITLKQMDLSQIYESLQGQLEMLSKKIKVKFDHVEQILSQNITTADEYYRP</sequence>